<sequence length="59" mass="6673">MKTTTSNWENSPLLRAEAKVITTPTKSTHESNCPGWDGLRFNVGNIHEIKKYRNVSAQD</sequence>
<organism evidence="1 2">
    <name type="scientific">Pseudomonas frederiksbergensis</name>
    <dbReference type="NCBI Taxonomy" id="104087"/>
    <lineage>
        <taxon>Bacteria</taxon>
        <taxon>Pseudomonadati</taxon>
        <taxon>Pseudomonadota</taxon>
        <taxon>Gammaproteobacteria</taxon>
        <taxon>Pseudomonadales</taxon>
        <taxon>Pseudomonadaceae</taxon>
        <taxon>Pseudomonas</taxon>
    </lineage>
</organism>
<dbReference type="RefSeq" id="WP_074875560.1">
    <property type="nucleotide sequence ID" value="NZ_FNTF01000002.1"/>
</dbReference>
<evidence type="ECO:0000313" key="2">
    <source>
        <dbReference type="Proteomes" id="UP000183114"/>
    </source>
</evidence>
<reference evidence="1 2" key="1">
    <citation type="submission" date="2016-10" db="EMBL/GenBank/DDBJ databases">
        <authorList>
            <person name="de Groot N.N."/>
        </authorList>
    </citation>
    <scope>NUCLEOTIDE SEQUENCE [LARGE SCALE GENOMIC DNA]</scope>
    <source>
        <strain evidence="1 2">BS3655</strain>
    </source>
</reference>
<dbReference type="AlphaFoldDB" id="A0A1H4ZXB6"/>
<accession>A0A1H4ZXB6</accession>
<gene>
    <name evidence="1" type="ORF">SAMN04490185_3308</name>
</gene>
<name>A0A1H4ZXB6_9PSED</name>
<protein>
    <submittedName>
        <fullName evidence="1">Uncharacterized protein</fullName>
    </submittedName>
</protein>
<evidence type="ECO:0000313" key="1">
    <source>
        <dbReference type="EMBL" id="SED34733.1"/>
    </source>
</evidence>
<dbReference type="EMBL" id="FNTF01000002">
    <property type="protein sequence ID" value="SED34733.1"/>
    <property type="molecule type" value="Genomic_DNA"/>
</dbReference>
<dbReference type="Proteomes" id="UP000183114">
    <property type="component" value="Unassembled WGS sequence"/>
</dbReference>
<proteinExistence type="predicted"/>